<evidence type="ECO:0000313" key="1">
    <source>
        <dbReference type="EMBL" id="PTQ09806.1"/>
    </source>
</evidence>
<sequence>MSELEEVASRIWHEALARHSRLAWHQLPRDSAEYRRAMAAALTALGCGGRPLPTLLSLPLGRPA</sequence>
<dbReference type="RefSeq" id="WP_107968159.1">
    <property type="nucleotide sequence ID" value="NZ_NWBU01000010.1"/>
</dbReference>
<proteinExistence type="predicted"/>
<gene>
    <name evidence="1" type="ORF">CLG96_11545</name>
</gene>
<evidence type="ECO:0000313" key="2">
    <source>
        <dbReference type="Proteomes" id="UP000244162"/>
    </source>
</evidence>
<name>A0A2T5FVJ9_9SPHN</name>
<dbReference type="AlphaFoldDB" id="A0A2T5FVJ9"/>
<accession>A0A2T5FVJ9</accession>
<reference evidence="1 2" key="1">
    <citation type="submission" date="2017-09" db="EMBL/GenBank/DDBJ databases">
        <title>Sphingomonas panjinensis sp.nov., isolated from oil-contaminated soil.</title>
        <authorList>
            <person name="Wang L."/>
            <person name="Chen L."/>
        </authorList>
    </citation>
    <scope>NUCLEOTIDE SEQUENCE [LARGE SCALE GENOMIC DNA]</scope>
    <source>
        <strain evidence="1 2">FW-11</strain>
    </source>
</reference>
<keyword evidence="2" id="KW-1185">Reference proteome</keyword>
<protein>
    <submittedName>
        <fullName evidence="1">Uncharacterized protein</fullName>
    </submittedName>
</protein>
<comment type="caution">
    <text evidence="1">The sequence shown here is derived from an EMBL/GenBank/DDBJ whole genome shotgun (WGS) entry which is preliminary data.</text>
</comment>
<organism evidence="1 2">
    <name type="scientific">Sphingomonas oleivorans</name>
    <dbReference type="NCBI Taxonomy" id="1735121"/>
    <lineage>
        <taxon>Bacteria</taxon>
        <taxon>Pseudomonadati</taxon>
        <taxon>Pseudomonadota</taxon>
        <taxon>Alphaproteobacteria</taxon>
        <taxon>Sphingomonadales</taxon>
        <taxon>Sphingomonadaceae</taxon>
        <taxon>Sphingomonas</taxon>
    </lineage>
</organism>
<dbReference type="Proteomes" id="UP000244162">
    <property type="component" value="Unassembled WGS sequence"/>
</dbReference>
<dbReference type="EMBL" id="NWBU01000010">
    <property type="protein sequence ID" value="PTQ09806.1"/>
    <property type="molecule type" value="Genomic_DNA"/>
</dbReference>